<keyword evidence="2" id="KW-1185">Reference proteome</keyword>
<organism evidence="1 2">
    <name type="scientific">Streptomyces sanyensis</name>
    <dbReference type="NCBI Taxonomy" id="568869"/>
    <lineage>
        <taxon>Bacteria</taxon>
        <taxon>Bacillati</taxon>
        <taxon>Actinomycetota</taxon>
        <taxon>Actinomycetes</taxon>
        <taxon>Kitasatosporales</taxon>
        <taxon>Streptomycetaceae</taxon>
        <taxon>Streptomyces</taxon>
    </lineage>
</organism>
<name>A0ABP8ZPM4_9ACTN</name>
<evidence type="ECO:0000313" key="1">
    <source>
        <dbReference type="EMBL" id="GAA4762310.1"/>
    </source>
</evidence>
<reference evidence="2" key="1">
    <citation type="journal article" date="2019" name="Int. J. Syst. Evol. Microbiol.">
        <title>The Global Catalogue of Microorganisms (GCM) 10K type strain sequencing project: providing services to taxonomists for standard genome sequencing and annotation.</title>
        <authorList>
            <consortium name="The Broad Institute Genomics Platform"/>
            <consortium name="The Broad Institute Genome Sequencing Center for Infectious Disease"/>
            <person name="Wu L."/>
            <person name="Ma J."/>
        </authorList>
    </citation>
    <scope>NUCLEOTIDE SEQUENCE [LARGE SCALE GENOMIC DNA]</scope>
    <source>
        <strain evidence="2">JCM 18324</strain>
    </source>
</reference>
<accession>A0ABP8ZPM4</accession>
<comment type="caution">
    <text evidence="1">The sequence shown here is derived from an EMBL/GenBank/DDBJ whole genome shotgun (WGS) entry which is preliminary data.</text>
</comment>
<gene>
    <name evidence="1" type="ORF">GCM10023329_04700</name>
</gene>
<proteinExistence type="predicted"/>
<dbReference type="EMBL" id="BAABJV010000001">
    <property type="protein sequence ID" value="GAA4762310.1"/>
    <property type="molecule type" value="Genomic_DNA"/>
</dbReference>
<protein>
    <submittedName>
        <fullName evidence="1">Uncharacterized protein</fullName>
    </submittedName>
</protein>
<evidence type="ECO:0000313" key="2">
    <source>
        <dbReference type="Proteomes" id="UP001501147"/>
    </source>
</evidence>
<sequence length="57" mass="5484">MVAGTVLMGASHGVADAGGHGGPGPADGWAAAGGDNGMEGVVVTRKGYWYPLGTMAP</sequence>
<dbReference type="Proteomes" id="UP001501147">
    <property type="component" value="Unassembled WGS sequence"/>
</dbReference>